<evidence type="ECO:0000313" key="3">
    <source>
        <dbReference type="EMBL" id="TDQ11860.1"/>
    </source>
</evidence>
<feature type="transmembrane region" description="Helical" evidence="1">
    <location>
        <begin position="80"/>
        <end position="101"/>
    </location>
</feature>
<dbReference type="AlphaFoldDB" id="A0A4R6T2U7"/>
<keyword evidence="3" id="KW-0808">Transferase</keyword>
<dbReference type="InterPro" id="IPR050640">
    <property type="entry name" value="Bact_2-comp_sensor_kinase"/>
</dbReference>
<dbReference type="PANTHER" id="PTHR34220:SF7">
    <property type="entry name" value="SENSOR HISTIDINE KINASE YPDA"/>
    <property type="match status" value="1"/>
</dbReference>
<sequence length="388" mass="45239">MISGIKTTACFLVAQNKAFVEILLPLVNNLCEFCSVLKKSALTFPVVFELLIWLFYVSIYKYSYYLDIAHLPHIPDNDLPYLQICLYSICSTLYVVPYYRWAVPNLLHHKKYGWLFLLTLIYFIFLTVINNMAIAWIFEKFTEIPVQKFFHNRSLGVAMDLNIILTDSIAFLSIAFSRFSYQNEMKRHQVETDNLQLQLNMLKAQLQPHFLFNTLNSLYGLSITGSKDTPRFILLLSQMMQYILYDCDQEAVDLKEELVFLQGYFELEQKKFPNASIFLKIPEQVPSIKIPPLLFLPLVENSFKHGRHKLENDAGVYAEFSIVNNQLTFKIENETLSMNSTLMKKNTRGGIGLVNIKKRLELYYPNRNQLLLHETNDKYTAELILKLT</sequence>
<dbReference type="EMBL" id="SNYC01000003">
    <property type="protein sequence ID" value="TDQ11860.1"/>
    <property type="molecule type" value="Genomic_DNA"/>
</dbReference>
<comment type="caution">
    <text evidence="3">The sequence shown here is derived from an EMBL/GenBank/DDBJ whole genome shotgun (WGS) entry which is preliminary data.</text>
</comment>
<feature type="transmembrane region" description="Helical" evidence="1">
    <location>
        <begin position="113"/>
        <end position="138"/>
    </location>
</feature>
<evidence type="ECO:0000259" key="2">
    <source>
        <dbReference type="Pfam" id="PF06580"/>
    </source>
</evidence>
<accession>A0A4R6T2U7</accession>
<feature type="transmembrane region" description="Helical" evidence="1">
    <location>
        <begin position="42"/>
        <end position="60"/>
    </location>
</feature>
<evidence type="ECO:0000313" key="4">
    <source>
        <dbReference type="Proteomes" id="UP000295620"/>
    </source>
</evidence>
<dbReference type="GO" id="GO:0000155">
    <property type="term" value="F:phosphorelay sensor kinase activity"/>
    <property type="evidence" value="ECO:0007669"/>
    <property type="project" value="InterPro"/>
</dbReference>
<keyword evidence="1" id="KW-1133">Transmembrane helix</keyword>
<feature type="domain" description="Signal transduction histidine kinase internal region" evidence="2">
    <location>
        <begin position="198"/>
        <end position="274"/>
    </location>
</feature>
<feature type="transmembrane region" description="Helical" evidence="1">
    <location>
        <begin position="158"/>
        <end position="179"/>
    </location>
</feature>
<dbReference type="Proteomes" id="UP000295620">
    <property type="component" value="Unassembled WGS sequence"/>
</dbReference>
<protein>
    <submittedName>
        <fullName evidence="3">Histidine kinase</fullName>
    </submittedName>
</protein>
<keyword evidence="1" id="KW-0812">Transmembrane</keyword>
<reference evidence="3 4" key="1">
    <citation type="submission" date="2019-03" db="EMBL/GenBank/DDBJ databases">
        <title>Genomic Encyclopedia of Archaeal and Bacterial Type Strains, Phase II (KMG-II): from individual species to whole genera.</title>
        <authorList>
            <person name="Goeker M."/>
        </authorList>
    </citation>
    <scope>NUCLEOTIDE SEQUENCE [LARGE SCALE GENOMIC DNA]</scope>
    <source>
        <strain evidence="3 4">DSM 19035</strain>
    </source>
</reference>
<keyword evidence="1" id="KW-0472">Membrane</keyword>
<evidence type="ECO:0000256" key="1">
    <source>
        <dbReference type="SAM" id="Phobius"/>
    </source>
</evidence>
<dbReference type="InterPro" id="IPR010559">
    <property type="entry name" value="Sig_transdc_His_kin_internal"/>
</dbReference>
<dbReference type="PANTHER" id="PTHR34220">
    <property type="entry name" value="SENSOR HISTIDINE KINASE YPDA"/>
    <property type="match status" value="1"/>
</dbReference>
<organism evidence="3 4">
    <name type="scientific">Pedobacter metabolipauper</name>
    <dbReference type="NCBI Taxonomy" id="425513"/>
    <lineage>
        <taxon>Bacteria</taxon>
        <taxon>Pseudomonadati</taxon>
        <taxon>Bacteroidota</taxon>
        <taxon>Sphingobacteriia</taxon>
        <taxon>Sphingobacteriales</taxon>
        <taxon>Sphingobacteriaceae</taxon>
        <taxon>Pedobacter</taxon>
    </lineage>
</organism>
<keyword evidence="4" id="KW-1185">Reference proteome</keyword>
<keyword evidence="3" id="KW-0418">Kinase</keyword>
<dbReference type="GO" id="GO:0016020">
    <property type="term" value="C:membrane"/>
    <property type="evidence" value="ECO:0007669"/>
    <property type="project" value="InterPro"/>
</dbReference>
<name>A0A4R6T2U7_9SPHI</name>
<proteinExistence type="predicted"/>
<gene>
    <name evidence="3" type="ORF">ATK78_0990</name>
</gene>
<dbReference type="Pfam" id="PF06580">
    <property type="entry name" value="His_kinase"/>
    <property type="match status" value="1"/>
</dbReference>